<dbReference type="Pfam" id="PF07589">
    <property type="entry name" value="PEP-CTERM"/>
    <property type="match status" value="1"/>
</dbReference>
<protein>
    <recommendedName>
        <fullName evidence="2">Ice-binding protein C-terminal domain-containing protein</fullName>
    </recommendedName>
</protein>
<keyword evidence="1" id="KW-0732">Signal</keyword>
<dbReference type="NCBIfam" id="TIGR02595">
    <property type="entry name" value="PEP_CTERM"/>
    <property type="match status" value="1"/>
</dbReference>
<dbReference type="Proteomes" id="UP001317705">
    <property type="component" value="Chromosome"/>
</dbReference>
<evidence type="ECO:0000313" key="3">
    <source>
        <dbReference type="EMBL" id="BDV43019.1"/>
    </source>
</evidence>
<accession>A0ABN6VSF8</accession>
<feature type="chain" id="PRO_5046926577" description="Ice-binding protein C-terminal domain-containing protein" evidence="1">
    <location>
        <begin position="22"/>
        <end position="183"/>
    </location>
</feature>
<feature type="signal peptide" evidence="1">
    <location>
        <begin position="1"/>
        <end position="21"/>
    </location>
</feature>
<dbReference type="RefSeq" id="WP_281999131.1">
    <property type="nucleotide sequence ID" value="NZ_AP027151.1"/>
</dbReference>
<evidence type="ECO:0000256" key="1">
    <source>
        <dbReference type="SAM" id="SignalP"/>
    </source>
</evidence>
<gene>
    <name evidence="3" type="ORF">GURASL_19420</name>
</gene>
<keyword evidence="4" id="KW-1185">Reference proteome</keyword>
<proteinExistence type="predicted"/>
<sequence>MKRILAIFAAICCFAASTALAVPISGSLNFAGASSYLGGTTPSTATGIDFLLGFTLLGNEGDYAAIPSGTMVTFQDFYFSPTLSPNPVSPLWTFTYNGITYDFVMTSVTSSVSPDGSSLTLVGSGTLGITGFDDTPGNWIFTTQGNSAVGTFSATSAVPEPGTIVLLGVGLIGVGLYRRSKKA</sequence>
<organism evidence="3 4">
    <name type="scientific">Geotalea uraniireducens</name>
    <dbReference type="NCBI Taxonomy" id="351604"/>
    <lineage>
        <taxon>Bacteria</taxon>
        <taxon>Pseudomonadati</taxon>
        <taxon>Thermodesulfobacteriota</taxon>
        <taxon>Desulfuromonadia</taxon>
        <taxon>Geobacterales</taxon>
        <taxon>Geobacteraceae</taxon>
        <taxon>Geotalea</taxon>
    </lineage>
</organism>
<feature type="domain" description="Ice-binding protein C-terminal" evidence="2">
    <location>
        <begin position="157"/>
        <end position="179"/>
    </location>
</feature>
<evidence type="ECO:0000313" key="4">
    <source>
        <dbReference type="Proteomes" id="UP001317705"/>
    </source>
</evidence>
<dbReference type="InterPro" id="IPR013424">
    <property type="entry name" value="Ice-binding_C"/>
</dbReference>
<name>A0ABN6VSF8_9BACT</name>
<reference evidence="3 4" key="1">
    <citation type="submission" date="2022-12" db="EMBL/GenBank/DDBJ databases">
        <title>Polyphasic characterization of Geotalea uranireducens NIT-SL11 newly isolated from a complex of sewage sludge and microbially reduced graphene oxide.</title>
        <authorList>
            <person name="Xie L."/>
            <person name="Yoshida N."/>
            <person name="Meng L."/>
        </authorList>
    </citation>
    <scope>NUCLEOTIDE SEQUENCE [LARGE SCALE GENOMIC DNA]</scope>
    <source>
        <strain evidence="3 4">NIT-SL11</strain>
    </source>
</reference>
<evidence type="ECO:0000259" key="2">
    <source>
        <dbReference type="Pfam" id="PF07589"/>
    </source>
</evidence>
<dbReference type="EMBL" id="AP027151">
    <property type="protein sequence ID" value="BDV43019.1"/>
    <property type="molecule type" value="Genomic_DNA"/>
</dbReference>